<evidence type="ECO:0000259" key="5">
    <source>
        <dbReference type="PROSITE" id="PS01124"/>
    </source>
</evidence>
<gene>
    <name evidence="6" type="ORF">GXW71_10775</name>
</gene>
<evidence type="ECO:0000256" key="3">
    <source>
        <dbReference type="ARBA" id="ARBA00023159"/>
    </source>
</evidence>
<dbReference type="EMBL" id="JAAGBB010000011">
    <property type="protein sequence ID" value="MBR0664835.1"/>
    <property type="molecule type" value="Genomic_DNA"/>
</dbReference>
<dbReference type="Gene3D" id="1.10.10.60">
    <property type="entry name" value="Homeodomain-like"/>
    <property type="match status" value="2"/>
</dbReference>
<dbReference type="Proteomes" id="UP001196870">
    <property type="component" value="Unassembled WGS sequence"/>
</dbReference>
<dbReference type="SUPFAM" id="SSF46689">
    <property type="entry name" value="Homeodomain-like"/>
    <property type="match status" value="2"/>
</dbReference>
<evidence type="ECO:0000256" key="1">
    <source>
        <dbReference type="ARBA" id="ARBA00023015"/>
    </source>
</evidence>
<dbReference type="PANTHER" id="PTHR46796:SF14">
    <property type="entry name" value="TRANSCRIPTIONAL REGULATORY PROTEIN"/>
    <property type="match status" value="1"/>
</dbReference>
<dbReference type="InterPro" id="IPR037923">
    <property type="entry name" value="HTH-like"/>
</dbReference>
<sequence>MTLSTTVKAHGAGWRVAEVRCTAGPHDPVQEEQHADICVAVVLNGSFRYRSPEGTATLAPGAMLLGNAGACFACDHEHSAGDRCLAFHFDPACFEEILAATPGARRLSFTRPALPPLPGLARLIASAEAAAEEGALEEVAVELAGAAATAAADAPRRSAPDLRHAGRIAEIAQWIEADVTRKLPLDVLAQAAGLSRFHFLRAFRGLLGITPHQFVLHQRLRRAALRLRRSDDAVLAIALDSGFTDLSEFNRRFRRLFGMAPTAFRRLRRSG</sequence>
<name>A0ABS5EX12_9PROT</name>
<organism evidence="6 7">
    <name type="scientific">Plastoroseomonas hellenica</name>
    <dbReference type="NCBI Taxonomy" id="2687306"/>
    <lineage>
        <taxon>Bacteria</taxon>
        <taxon>Pseudomonadati</taxon>
        <taxon>Pseudomonadota</taxon>
        <taxon>Alphaproteobacteria</taxon>
        <taxon>Acetobacterales</taxon>
        <taxon>Acetobacteraceae</taxon>
        <taxon>Plastoroseomonas</taxon>
    </lineage>
</organism>
<evidence type="ECO:0000313" key="6">
    <source>
        <dbReference type="EMBL" id="MBR0664835.1"/>
    </source>
</evidence>
<comment type="caution">
    <text evidence="6">The sequence shown here is derived from an EMBL/GenBank/DDBJ whole genome shotgun (WGS) entry which is preliminary data.</text>
</comment>
<evidence type="ECO:0000256" key="4">
    <source>
        <dbReference type="ARBA" id="ARBA00023163"/>
    </source>
</evidence>
<dbReference type="PRINTS" id="PR00032">
    <property type="entry name" value="HTHARAC"/>
</dbReference>
<dbReference type="PROSITE" id="PS00041">
    <property type="entry name" value="HTH_ARAC_FAMILY_1"/>
    <property type="match status" value="1"/>
</dbReference>
<dbReference type="Pfam" id="PF12833">
    <property type="entry name" value="HTH_18"/>
    <property type="match status" value="1"/>
</dbReference>
<dbReference type="InterPro" id="IPR020449">
    <property type="entry name" value="Tscrpt_reg_AraC-type_HTH"/>
</dbReference>
<dbReference type="PANTHER" id="PTHR46796">
    <property type="entry name" value="HTH-TYPE TRANSCRIPTIONAL ACTIVATOR RHAS-RELATED"/>
    <property type="match status" value="1"/>
</dbReference>
<keyword evidence="7" id="KW-1185">Reference proteome</keyword>
<keyword evidence="3" id="KW-0010">Activator</keyword>
<dbReference type="SMART" id="SM00342">
    <property type="entry name" value="HTH_ARAC"/>
    <property type="match status" value="1"/>
</dbReference>
<accession>A0ABS5EX12</accession>
<dbReference type="SUPFAM" id="SSF51215">
    <property type="entry name" value="Regulatory protein AraC"/>
    <property type="match status" value="1"/>
</dbReference>
<dbReference type="InterPro" id="IPR050204">
    <property type="entry name" value="AraC_XylS_family_regulators"/>
</dbReference>
<dbReference type="RefSeq" id="WP_211852507.1">
    <property type="nucleotide sequence ID" value="NZ_JAAGBB010000011.1"/>
</dbReference>
<evidence type="ECO:0000256" key="2">
    <source>
        <dbReference type="ARBA" id="ARBA00023125"/>
    </source>
</evidence>
<dbReference type="InterPro" id="IPR018062">
    <property type="entry name" value="HTH_AraC-typ_CS"/>
</dbReference>
<evidence type="ECO:0000313" key="7">
    <source>
        <dbReference type="Proteomes" id="UP001196870"/>
    </source>
</evidence>
<dbReference type="InterPro" id="IPR018060">
    <property type="entry name" value="HTH_AraC"/>
</dbReference>
<feature type="domain" description="HTH araC/xylS-type" evidence="5">
    <location>
        <begin position="169"/>
        <end position="267"/>
    </location>
</feature>
<keyword evidence="2" id="KW-0238">DNA-binding</keyword>
<reference evidence="7" key="1">
    <citation type="journal article" date="2021" name="Syst. Appl. Microbiol.">
        <title>Roseomonas hellenica sp. nov., isolated from roots of wild-growing Alkanna tinctoria.</title>
        <authorList>
            <person name="Rat A."/>
            <person name="Naranjo H.D."/>
            <person name="Lebbe L."/>
            <person name="Cnockaert M."/>
            <person name="Krigas N."/>
            <person name="Grigoriadou K."/>
            <person name="Maloupa E."/>
            <person name="Willems A."/>
        </authorList>
    </citation>
    <scope>NUCLEOTIDE SEQUENCE [LARGE SCALE GENOMIC DNA]</scope>
    <source>
        <strain evidence="7">LMG 31523</strain>
    </source>
</reference>
<proteinExistence type="predicted"/>
<keyword evidence="1" id="KW-0805">Transcription regulation</keyword>
<dbReference type="PROSITE" id="PS01124">
    <property type="entry name" value="HTH_ARAC_FAMILY_2"/>
    <property type="match status" value="1"/>
</dbReference>
<keyword evidence="4" id="KW-0804">Transcription</keyword>
<dbReference type="InterPro" id="IPR009057">
    <property type="entry name" value="Homeodomain-like_sf"/>
</dbReference>
<protein>
    <submittedName>
        <fullName evidence="6">Helix-turn-helix transcriptional regulator</fullName>
    </submittedName>
</protein>